<dbReference type="Proteomes" id="UP000502415">
    <property type="component" value="Chromosome"/>
</dbReference>
<accession>A0A7Z2VZX2</accession>
<keyword evidence="4" id="KW-1185">Reference proteome</keyword>
<dbReference type="RefSeq" id="WP_170204626.1">
    <property type="nucleotide sequence ID" value="NZ_CP051685.1"/>
</dbReference>
<dbReference type="InterPro" id="IPR008207">
    <property type="entry name" value="Sig_transdc_His_kin_Hpt_dom"/>
</dbReference>
<evidence type="ECO:0000256" key="1">
    <source>
        <dbReference type="ARBA" id="ARBA00023012"/>
    </source>
</evidence>
<gene>
    <name evidence="3" type="ORF">HH212_23045</name>
</gene>
<dbReference type="KEGG" id="mfy:HH212_23045"/>
<dbReference type="InterPro" id="IPR036641">
    <property type="entry name" value="HPT_dom_sf"/>
</dbReference>
<feature type="domain" description="HPt" evidence="2">
    <location>
        <begin position="21"/>
        <end position="84"/>
    </location>
</feature>
<name>A0A7Z2VZX2_9BURK</name>
<dbReference type="EMBL" id="CP051685">
    <property type="protein sequence ID" value="QJE02543.1"/>
    <property type="molecule type" value="Genomic_DNA"/>
</dbReference>
<reference evidence="3 4" key="1">
    <citation type="submission" date="2020-04" db="EMBL/GenBank/DDBJ databases">
        <title>Genome sequencing of novel species.</title>
        <authorList>
            <person name="Heo J."/>
            <person name="Kim S.-J."/>
            <person name="Kim J.-S."/>
            <person name="Hong S.-B."/>
            <person name="Kwon S.-W."/>
        </authorList>
    </citation>
    <scope>NUCLEOTIDE SEQUENCE [LARGE SCALE GENOMIC DNA]</scope>
    <source>
        <strain evidence="3 4">GN2-R2</strain>
    </source>
</reference>
<dbReference type="GO" id="GO:0004672">
    <property type="term" value="F:protein kinase activity"/>
    <property type="evidence" value="ECO:0007669"/>
    <property type="project" value="UniProtKB-ARBA"/>
</dbReference>
<evidence type="ECO:0000259" key="2">
    <source>
        <dbReference type="Pfam" id="PF01627"/>
    </source>
</evidence>
<organism evidence="3 4">
    <name type="scientific">Massilia forsythiae</name>
    <dbReference type="NCBI Taxonomy" id="2728020"/>
    <lineage>
        <taxon>Bacteria</taxon>
        <taxon>Pseudomonadati</taxon>
        <taxon>Pseudomonadota</taxon>
        <taxon>Betaproteobacteria</taxon>
        <taxon>Burkholderiales</taxon>
        <taxon>Oxalobacteraceae</taxon>
        <taxon>Telluria group</taxon>
        <taxon>Massilia</taxon>
    </lineage>
</organism>
<dbReference type="SUPFAM" id="SSF47226">
    <property type="entry name" value="Histidine-containing phosphotransfer domain, HPT domain"/>
    <property type="match status" value="1"/>
</dbReference>
<dbReference type="GO" id="GO:0000160">
    <property type="term" value="P:phosphorelay signal transduction system"/>
    <property type="evidence" value="ECO:0007669"/>
    <property type="project" value="UniProtKB-KW"/>
</dbReference>
<proteinExistence type="predicted"/>
<protein>
    <recommendedName>
        <fullName evidence="2">HPt domain-containing protein</fullName>
    </recommendedName>
</protein>
<dbReference type="Gene3D" id="1.20.120.160">
    <property type="entry name" value="HPT domain"/>
    <property type="match status" value="1"/>
</dbReference>
<evidence type="ECO:0000313" key="4">
    <source>
        <dbReference type="Proteomes" id="UP000502415"/>
    </source>
</evidence>
<dbReference type="AlphaFoldDB" id="A0A7Z2VZX2"/>
<evidence type="ECO:0000313" key="3">
    <source>
        <dbReference type="EMBL" id="QJE02543.1"/>
    </source>
</evidence>
<dbReference type="Pfam" id="PF01627">
    <property type="entry name" value="Hpt"/>
    <property type="match status" value="1"/>
</dbReference>
<sequence>MQDGADGADAQFFARLAQLNDKFAASLPHTLARLAAARHAFDPACPHGAPLDEMQALLHTLAGSSATFGFRALGQQARLLEQRLRVFTTFDAVAAGDWDDWLGAVDAFVAWGLHDPKSAYPNDETVV</sequence>
<keyword evidence="1" id="KW-0902">Two-component regulatory system</keyword>